<dbReference type="PIRSF" id="PIRSF000538">
    <property type="entry name" value="GlpK"/>
    <property type="match status" value="1"/>
</dbReference>
<keyword evidence="7" id="KW-1185">Reference proteome</keyword>
<dbReference type="InterPro" id="IPR018483">
    <property type="entry name" value="Carb_kinase_FGGY_CS"/>
</dbReference>
<dbReference type="GO" id="GO:0016773">
    <property type="term" value="F:phosphotransferase activity, alcohol group as acceptor"/>
    <property type="evidence" value="ECO:0007669"/>
    <property type="project" value="InterPro"/>
</dbReference>
<sequence length="497" mass="53251">MPNAPDAVVGIDLGTSAVKVLASTTEGRQIAIGSEFYGLEAPHPDFVEQDADVVYRATMRVLERVLADVRLRGSEVVAIGFSSAMHGVLCVDDSGEPISRVITWMDRRAHAIADGWRADGNGSALYARTGAPMHPMLPVAKLRWLAENDPALFAKTRRFVGLKELLVFRWTGEWLVDHGIASATGMLDLRTRDWDPLALQLAQIDAGRLSQPALPSTALRTLRPAIARELHLAERCAVVLASSDGPLANIGVGTSERGDLALTLGTSGAVRILADEPMLDAQGRTFCYCADDRRFVVGGPTSSAGASLDWIFALLLDELPKDQRFARAAALASEIPPGADGLVVQPFFAGERAPYWRSTLRGAFEGLDLAHDRRTILRAAFESVVFGVYSVYEAMRESAGDAQRLLLTGGLTKAPLVRGLLADVFALPAVQPHQQEASAFGAALVAAEAVGLIGDAAQAARAVGYDAPTQPDRTKRDAYRTAYKRFRSLVDAQLAAG</sequence>
<accession>A0AAN1Y0W4</accession>
<dbReference type="CDD" id="cd07770">
    <property type="entry name" value="ASKHA_NBD_FGGY_GntK"/>
    <property type="match status" value="1"/>
</dbReference>
<evidence type="ECO:0000256" key="2">
    <source>
        <dbReference type="ARBA" id="ARBA00022679"/>
    </source>
</evidence>
<gene>
    <name evidence="6" type="ORF">WPS_34280</name>
</gene>
<dbReference type="InterPro" id="IPR018484">
    <property type="entry name" value="FGGY_N"/>
</dbReference>
<dbReference type="GO" id="GO:0005975">
    <property type="term" value="P:carbohydrate metabolic process"/>
    <property type="evidence" value="ECO:0007669"/>
    <property type="project" value="InterPro"/>
</dbReference>
<comment type="similarity">
    <text evidence="1">Belongs to the FGGY kinase family.</text>
</comment>
<dbReference type="GO" id="GO:0016301">
    <property type="term" value="F:kinase activity"/>
    <property type="evidence" value="ECO:0007669"/>
    <property type="project" value="UniProtKB-KW"/>
</dbReference>
<evidence type="ECO:0000259" key="5">
    <source>
        <dbReference type="Pfam" id="PF02782"/>
    </source>
</evidence>
<evidence type="ECO:0000256" key="3">
    <source>
        <dbReference type="ARBA" id="ARBA00022777"/>
    </source>
</evidence>
<feature type="domain" description="Carbohydrate kinase FGGY N-terminal" evidence="4">
    <location>
        <begin position="8"/>
        <end position="251"/>
    </location>
</feature>
<proteinExistence type="inferred from homology"/>
<dbReference type="RefSeq" id="WP_317995698.1">
    <property type="nucleotide sequence ID" value="NZ_AP025523.1"/>
</dbReference>
<dbReference type="Pfam" id="PF02782">
    <property type="entry name" value="FGGY_C"/>
    <property type="match status" value="1"/>
</dbReference>
<dbReference type="AlphaFoldDB" id="A0AAN1Y0W4"/>
<dbReference type="PANTHER" id="PTHR43095:SF2">
    <property type="entry name" value="GLUCONOKINASE"/>
    <property type="match status" value="1"/>
</dbReference>
<dbReference type="InterPro" id="IPR050406">
    <property type="entry name" value="FGGY_Carb_Kinase"/>
</dbReference>
<dbReference type="EMBL" id="AP025523">
    <property type="protein sequence ID" value="BDE08152.1"/>
    <property type="molecule type" value="Genomic_DNA"/>
</dbReference>
<reference evidence="6 7" key="1">
    <citation type="journal article" date="2022" name="ISME Commun">
        <title>Vulcanimicrobium alpinus gen. nov. sp. nov., the first cultivated representative of the candidate phylum 'Eremiobacterota', is a metabolically versatile aerobic anoxygenic phototroph.</title>
        <authorList>
            <person name="Yabe S."/>
            <person name="Muto K."/>
            <person name="Abe K."/>
            <person name="Yokota A."/>
            <person name="Staudigel H."/>
            <person name="Tebo B.M."/>
        </authorList>
    </citation>
    <scope>NUCLEOTIDE SEQUENCE [LARGE SCALE GENOMIC DNA]</scope>
    <source>
        <strain evidence="6 7">WC8-2</strain>
    </source>
</reference>
<dbReference type="Proteomes" id="UP001317532">
    <property type="component" value="Chromosome"/>
</dbReference>
<feature type="domain" description="Carbohydrate kinase FGGY C-terminal" evidence="5">
    <location>
        <begin position="260"/>
        <end position="448"/>
    </location>
</feature>
<evidence type="ECO:0000313" key="7">
    <source>
        <dbReference type="Proteomes" id="UP001317532"/>
    </source>
</evidence>
<dbReference type="InterPro" id="IPR043129">
    <property type="entry name" value="ATPase_NBD"/>
</dbReference>
<keyword evidence="2" id="KW-0808">Transferase</keyword>
<protein>
    <submittedName>
        <fullName evidence="6">Gluconate kinase</fullName>
    </submittedName>
</protein>
<dbReference type="PROSITE" id="PS00933">
    <property type="entry name" value="FGGY_KINASES_1"/>
    <property type="match status" value="1"/>
</dbReference>
<evidence type="ECO:0000256" key="1">
    <source>
        <dbReference type="ARBA" id="ARBA00009156"/>
    </source>
</evidence>
<dbReference type="PANTHER" id="PTHR43095">
    <property type="entry name" value="SUGAR KINASE"/>
    <property type="match status" value="1"/>
</dbReference>
<dbReference type="SUPFAM" id="SSF53067">
    <property type="entry name" value="Actin-like ATPase domain"/>
    <property type="match status" value="2"/>
</dbReference>
<organism evidence="6 7">
    <name type="scientific">Vulcanimicrobium alpinum</name>
    <dbReference type="NCBI Taxonomy" id="3016050"/>
    <lineage>
        <taxon>Bacteria</taxon>
        <taxon>Bacillati</taxon>
        <taxon>Vulcanimicrobiota</taxon>
        <taxon>Vulcanimicrobiia</taxon>
        <taxon>Vulcanimicrobiales</taxon>
        <taxon>Vulcanimicrobiaceae</taxon>
        <taxon>Vulcanimicrobium</taxon>
    </lineage>
</organism>
<dbReference type="Pfam" id="PF00370">
    <property type="entry name" value="FGGY_N"/>
    <property type="match status" value="1"/>
</dbReference>
<keyword evidence="3 6" id="KW-0418">Kinase</keyword>
<evidence type="ECO:0000259" key="4">
    <source>
        <dbReference type="Pfam" id="PF00370"/>
    </source>
</evidence>
<dbReference type="InterPro" id="IPR000577">
    <property type="entry name" value="Carb_kinase_FGGY"/>
</dbReference>
<dbReference type="Gene3D" id="3.30.420.40">
    <property type="match status" value="2"/>
</dbReference>
<name>A0AAN1Y0W4_UNVUL</name>
<dbReference type="InterPro" id="IPR018485">
    <property type="entry name" value="FGGY_C"/>
</dbReference>
<evidence type="ECO:0000313" key="6">
    <source>
        <dbReference type="EMBL" id="BDE08152.1"/>
    </source>
</evidence>
<dbReference type="KEGG" id="vab:WPS_34280"/>